<organism evidence="1">
    <name type="scientific">marine sediment metagenome</name>
    <dbReference type="NCBI Taxonomy" id="412755"/>
    <lineage>
        <taxon>unclassified sequences</taxon>
        <taxon>metagenomes</taxon>
        <taxon>ecological metagenomes</taxon>
    </lineage>
</organism>
<dbReference type="SUPFAM" id="SSF48695">
    <property type="entry name" value="Multiheme cytochromes"/>
    <property type="match status" value="1"/>
</dbReference>
<proteinExistence type="predicted"/>
<sequence>IGLFLILRHFLVPDTFGQYGHYRGDALIDNAAKEMIHASKEDCFACHDDIQAVVENDSHAGLSCLICHGPGLEHVDNPEAGNILKNSGRKFCGKCHHINAARSTDIIFQVDINTHHTEKENCIECHNPHEVWEGIE</sequence>
<dbReference type="InterPro" id="IPR036280">
    <property type="entry name" value="Multihaem_cyt_sf"/>
</dbReference>
<dbReference type="Gene3D" id="1.10.287.3080">
    <property type="match status" value="1"/>
</dbReference>
<feature type="non-terminal residue" evidence="1">
    <location>
        <position position="1"/>
    </location>
</feature>
<protein>
    <submittedName>
        <fullName evidence="1">Uncharacterized protein</fullName>
    </submittedName>
</protein>
<name>X0ZUN3_9ZZZZ</name>
<evidence type="ECO:0000313" key="1">
    <source>
        <dbReference type="EMBL" id="GAG64203.1"/>
    </source>
</evidence>
<accession>X0ZUN3</accession>
<comment type="caution">
    <text evidence="1">The sequence shown here is derived from an EMBL/GenBank/DDBJ whole genome shotgun (WGS) entry which is preliminary data.</text>
</comment>
<dbReference type="EMBL" id="BART01005318">
    <property type="protein sequence ID" value="GAG64203.1"/>
    <property type="molecule type" value="Genomic_DNA"/>
</dbReference>
<gene>
    <name evidence="1" type="ORF">S01H4_12485</name>
</gene>
<dbReference type="AlphaFoldDB" id="X0ZUN3"/>
<reference evidence="1" key="1">
    <citation type="journal article" date="2014" name="Front. Microbiol.">
        <title>High frequency of phylogenetically diverse reductive dehalogenase-homologous genes in deep subseafloor sedimentary metagenomes.</title>
        <authorList>
            <person name="Kawai M."/>
            <person name="Futagami T."/>
            <person name="Toyoda A."/>
            <person name="Takaki Y."/>
            <person name="Nishi S."/>
            <person name="Hori S."/>
            <person name="Arai W."/>
            <person name="Tsubouchi T."/>
            <person name="Morono Y."/>
            <person name="Uchiyama I."/>
            <person name="Ito T."/>
            <person name="Fujiyama A."/>
            <person name="Inagaki F."/>
            <person name="Takami H."/>
        </authorList>
    </citation>
    <scope>NUCLEOTIDE SEQUENCE</scope>
    <source>
        <strain evidence="1">Expedition CK06-06</strain>
    </source>
</reference>